<evidence type="ECO:0000256" key="4">
    <source>
        <dbReference type="ARBA" id="ARBA00023284"/>
    </source>
</evidence>
<keyword evidence="3" id="KW-1015">Disulfide bond</keyword>
<dbReference type="PANTHER" id="PTHR42852">
    <property type="entry name" value="THIOL:DISULFIDE INTERCHANGE PROTEIN DSBE"/>
    <property type="match status" value="1"/>
</dbReference>
<keyword evidence="4" id="KW-0676">Redox-active center</keyword>
<keyword evidence="2" id="KW-0201">Cytochrome c-type biogenesis</keyword>
<evidence type="ECO:0000313" key="7">
    <source>
        <dbReference type="EMBL" id="TGD41641.1"/>
    </source>
</evidence>
<proteinExistence type="predicted"/>
<keyword evidence="8" id="KW-1185">Reference proteome</keyword>
<feature type="domain" description="Thioredoxin" evidence="6">
    <location>
        <begin position="132"/>
        <end position="268"/>
    </location>
</feature>
<gene>
    <name evidence="7" type="ORF">EEB11_17605</name>
</gene>
<comment type="caution">
    <text evidence="7">The sequence shown here is derived from an EMBL/GenBank/DDBJ whole genome shotgun (WGS) entry which is preliminary data.</text>
</comment>
<evidence type="ECO:0000259" key="6">
    <source>
        <dbReference type="PROSITE" id="PS51352"/>
    </source>
</evidence>
<name>A0ABY2KKD3_9RHOB</name>
<evidence type="ECO:0000313" key="8">
    <source>
        <dbReference type="Proteomes" id="UP000297741"/>
    </source>
</evidence>
<feature type="transmembrane region" description="Helical" evidence="5">
    <location>
        <begin position="16"/>
        <end position="35"/>
    </location>
</feature>
<dbReference type="InterPro" id="IPR050553">
    <property type="entry name" value="Thioredoxin_ResA/DsbE_sf"/>
</dbReference>
<dbReference type="PROSITE" id="PS51352">
    <property type="entry name" value="THIOREDOXIN_2"/>
    <property type="match status" value="1"/>
</dbReference>
<dbReference type="EMBL" id="RPEM01000017">
    <property type="protein sequence ID" value="TGD41641.1"/>
    <property type="molecule type" value="Genomic_DNA"/>
</dbReference>
<dbReference type="SUPFAM" id="SSF52833">
    <property type="entry name" value="Thioredoxin-like"/>
    <property type="match status" value="1"/>
</dbReference>
<comment type="subcellular location">
    <subcellularLocation>
        <location evidence="1">Cell envelope</location>
    </subcellularLocation>
</comment>
<dbReference type="InterPro" id="IPR036249">
    <property type="entry name" value="Thioredoxin-like_sf"/>
</dbReference>
<dbReference type="InterPro" id="IPR001640">
    <property type="entry name" value="Lgt"/>
</dbReference>
<keyword evidence="5" id="KW-0472">Membrane</keyword>
<feature type="transmembrane region" description="Helical" evidence="5">
    <location>
        <begin position="85"/>
        <end position="103"/>
    </location>
</feature>
<dbReference type="PROSITE" id="PS00194">
    <property type="entry name" value="THIOREDOXIN_1"/>
    <property type="match status" value="1"/>
</dbReference>
<dbReference type="InterPro" id="IPR013740">
    <property type="entry name" value="Redoxin"/>
</dbReference>
<dbReference type="PANTHER" id="PTHR42852:SF6">
    <property type="entry name" value="THIOL:DISULFIDE INTERCHANGE PROTEIN DSBE"/>
    <property type="match status" value="1"/>
</dbReference>
<dbReference type="CDD" id="cd02966">
    <property type="entry name" value="TlpA_like_family"/>
    <property type="match status" value="1"/>
</dbReference>
<evidence type="ECO:0000256" key="1">
    <source>
        <dbReference type="ARBA" id="ARBA00004196"/>
    </source>
</evidence>
<organism evidence="7 8">
    <name type="scientific">Pseudotabrizicola sediminis</name>
    <dbReference type="NCBI Taxonomy" id="2486418"/>
    <lineage>
        <taxon>Bacteria</taxon>
        <taxon>Pseudomonadati</taxon>
        <taxon>Pseudomonadota</taxon>
        <taxon>Alphaproteobacteria</taxon>
        <taxon>Rhodobacterales</taxon>
        <taxon>Paracoccaceae</taxon>
        <taxon>Pseudotabrizicola</taxon>
    </lineage>
</organism>
<accession>A0ABY2KKD3</accession>
<dbReference type="Pfam" id="PF01790">
    <property type="entry name" value="LGT"/>
    <property type="match status" value="1"/>
</dbReference>
<dbReference type="InterPro" id="IPR017937">
    <property type="entry name" value="Thioredoxin_CS"/>
</dbReference>
<dbReference type="Gene3D" id="3.40.30.10">
    <property type="entry name" value="Glutaredoxin"/>
    <property type="match status" value="1"/>
</dbReference>
<dbReference type="InterPro" id="IPR013766">
    <property type="entry name" value="Thioredoxin_domain"/>
</dbReference>
<feature type="transmembrane region" description="Helical" evidence="5">
    <location>
        <begin position="110"/>
        <end position="130"/>
    </location>
</feature>
<dbReference type="Proteomes" id="UP000297741">
    <property type="component" value="Unassembled WGS sequence"/>
</dbReference>
<evidence type="ECO:0000256" key="3">
    <source>
        <dbReference type="ARBA" id="ARBA00023157"/>
    </source>
</evidence>
<feature type="transmembrane region" description="Helical" evidence="5">
    <location>
        <begin position="47"/>
        <end position="65"/>
    </location>
</feature>
<evidence type="ECO:0000256" key="5">
    <source>
        <dbReference type="SAM" id="Phobius"/>
    </source>
</evidence>
<sequence length="268" mass="28450">MIGVNLGPFVFGADRVVAIAAAFAFLACLGFWGWWTRRNDNPFDVPGYAVLVGWMLAARVGFVLMHRDIFADHPLDILAVWQGGFSPVAGLVGAAGVICWVGLRALRTILPLATAAAFSAATATLVPALLPPPGADSLPNMTFQMADGTPVSLADGDPRPLVVNLWATWCPPCRRELPMMMHVAAANPDARIIFANQGEALSDVRHFLDLVGLPQTGILMDHGSDLMRHFEAPGLPTTLFFDAKGNLTDAVTGEVSRAALVAGIANAR</sequence>
<evidence type="ECO:0000256" key="2">
    <source>
        <dbReference type="ARBA" id="ARBA00022748"/>
    </source>
</evidence>
<keyword evidence="5" id="KW-1133">Transmembrane helix</keyword>
<dbReference type="Pfam" id="PF08534">
    <property type="entry name" value="Redoxin"/>
    <property type="match status" value="1"/>
</dbReference>
<dbReference type="RefSeq" id="WP_135433606.1">
    <property type="nucleotide sequence ID" value="NZ_RPEM01000017.1"/>
</dbReference>
<keyword evidence="5" id="KW-0812">Transmembrane</keyword>
<reference evidence="7 8" key="1">
    <citation type="submission" date="2018-11" db="EMBL/GenBank/DDBJ databases">
        <title>Tabrizicola sp. isolated from sediment of alpine lake.</title>
        <authorList>
            <person name="Liu Z."/>
        </authorList>
    </citation>
    <scope>NUCLEOTIDE SEQUENCE [LARGE SCALE GENOMIC DNA]</scope>
    <source>
        <strain evidence="7 8">DRYC-M-16</strain>
    </source>
</reference>
<protein>
    <submittedName>
        <fullName evidence="7">TlpA family protein disulfide reductase</fullName>
    </submittedName>
</protein>